<sequence>MPIVRDDWPLVFNAVRAVHPTTPIIILGGHTHIRNCVQLDGRSMSLESGRYMETVGWLSAKLDHKGSKKNITFSRRYLDPNRVTYEFHTKRNNFDFDTVQGLAITAGLNNLAKKYDLSFLYGTAPHDFYLSRAPYPSNDSLLSLFAQDAMPVALAINNSRASIPNIMITNSGSQRFDVFSGTFTKNDQLTASPFADTFLFIPNVTFATASKVLPALNNAGADERRRSFLEDREQVLYGHGYVETIYRKWLEEQDRRDGLERRAAQNLTLGYVTQDSCPGVGDDILHAPLPFFDSPDFIGSNSPTVSADTPIDLVFVDFIESQLLGILNSVQSEKKYTESDVQSYSPFLASELLGLYAQVVWN</sequence>
<name>A0A409WN38_9AGAR</name>
<dbReference type="SUPFAM" id="SSF56300">
    <property type="entry name" value="Metallo-dependent phosphatases"/>
    <property type="match status" value="1"/>
</dbReference>
<organism evidence="2 3">
    <name type="scientific">Gymnopilus dilepis</name>
    <dbReference type="NCBI Taxonomy" id="231916"/>
    <lineage>
        <taxon>Eukaryota</taxon>
        <taxon>Fungi</taxon>
        <taxon>Dikarya</taxon>
        <taxon>Basidiomycota</taxon>
        <taxon>Agaricomycotina</taxon>
        <taxon>Agaricomycetes</taxon>
        <taxon>Agaricomycetidae</taxon>
        <taxon>Agaricales</taxon>
        <taxon>Agaricineae</taxon>
        <taxon>Hymenogastraceae</taxon>
        <taxon>Gymnopilus</taxon>
    </lineage>
</organism>
<dbReference type="AlphaFoldDB" id="A0A409WN38"/>
<reference evidence="2 3" key="1">
    <citation type="journal article" date="2018" name="Evol. Lett.">
        <title>Horizontal gene cluster transfer increased hallucinogenic mushroom diversity.</title>
        <authorList>
            <person name="Reynolds H.T."/>
            <person name="Vijayakumar V."/>
            <person name="Gluck-Thaler E."/>
            <person name="Korotkin H.B."/>
            <person name="Matheny P.B."/>
            <person name="Slot J.C."/>
        </authorList>
    </citation>
    <scope>NUCLEOTIDE SEQUENCE [LARGE SCALE GENOMIC DNA]</scope>
    <source>
        <strain evidence="2 3">SRW20</strain>
    </source>
</reference>
<dbReference type="InterPro" id="IPR036907">
    <property type="entry name" value="5'-Nucleotdase_C_sf"/>
</dbReference>
<dbReference type="SUPFAM" id="SSF55816">
    <property type="entry name" value="5'-nucleotidase (syn. UDP-sugar hydrolase), C-terminal domain"/>
    <property type="match status" value="1"/>
</dbReference>
<dbReference type="EMBL" id="NHYE01004981">
    <property type="protein sequence ID" value="PPQ79916.1"/>
    <property type="molecule type" value="Genomic_DNA"/>
</dbReference>
<protein>
    <recommendedName>
        <fullName evidence="1">Putative 5'-nucleotidase C-terminal domain-containing protein</fullName>
    </recommendedName>
</protein>
<dbReference type="InterPro" id="IPR006179">
    <property type="entry name" value="5_nucleotidase/apyrase"/>
</dbReference>
<dbReference type="Gene3D" id="3.90.780.10">
    <property type="entry name" value="5'-Nucleotidase, C-terminal domain"/>
    <property type="match status" value="2"/>
</dbReference>
<dbReference type="InterPro" id="IPR029052">
    <property type="entry name" value="Metallo-depent_PP-like"/>
</dbReference>
<accession>A0A409WN38</accession>
<dbReference type="Proteomes" id="UP000284706">
    <property type="component" value="Unassembled WGS sequence"/>
</dbReference>
<dbReference type="InParanoid" id="A0A409WN38"/>
<dbReference type="PANTHER" id="PTHR11575">
    <property type="entry name" value="5'-NUCLEOTIDASE-RELATED"/>
    <property type="match status" value="1"/>
</dbReference>
<evidence type="ECO:0000313" key="3">
    <source>
        <dbReference type="Proteomes" id="UP000284706"/>
    </source>
</evidence>
<gene>
    <name evidence="2" type="ORF">CVT26_004176</name>
</gene>
<proteinExistence type="predicted"/>
<evidence type="ECO:0000313" key="2">
    <source>
        <dbReference type="EMBL" id="PPQ79916.1"/>
    </source>
</evidence>
<dbReference type="OrthoDB" id="7722975at2759"/>
<keyword evidence="3" id="KW-1185">Reference proteome</keyword>
<dbReference type="Pfam" id="PF21953">
    <property type="entry name" value="NadN_nucleosid_C"/>
    <property type="match status" value="1"/>
</dbReference>
<dbReference type="GO" id="GO:0016787">
    <property type="term" value="F:hydrolase activity"/>
    <property type="evidence" value="ECO:0007669"/>
    <property type="project" value="InterPro"/>
</dbReference>
<evidence type="ECO:0000259" key="1">
    <source>
        <dbReference type="Pfam" id="PF21953"/>
    </source>
</evidence>
<dbReference type="PANTHER" id="PTHR11575:SF22">
    <property type="entry name" value="ADL392WP"/>
    <property type="match status" value="1"/>
</dbReference>
<dbReference type="GO" id="GO:0005829">
    <property type="term" value="C:cytosol"/>
    <property type="evidence" value="ECO:0007669"/>
    <property type="project" value="TreeGrafter"/>
</dbReference>
<dbReference type="FunCoup" id="A0A409WN38">
    <property type="interactions" value="178"/>
</dbReference>
<feature type="domain" description="Putative 5'-nucleotidase C-terminal" evidence="1">
    <location>
        <begin position="127"/>
        <end position="324"/>
    </location>
</feature>
<dbReference type="STRING" id="231916.A0A409WN38"/>
<dbReference type="GO" id="GO:0009166">
    <property type="term" value="P:nucleotide catabolic process"/>
    <property type="evidence" value="ECO:0007669"/>
    <property type="project" value="InterPro"/>
</dbReference>
<dbReference type="Gene3D" id="3.60.21.10">
    <property type="match status" value="1"/>
</dbReference>
<comment type="caution">
    <text evidence="2">The sequence shown here is derived from an EMBL/GenBank/DDBJ whole genome shotgun (WGS) entry which is preliminary data.</text>
</comment>
<dbReference type="InterPro" id="IPR053828">
    <property type="entry name" value="Nucleosidase_C"/>
</dbReference>